<feature type="domain" description="Glycosyltransferase 2-like" evidence="2">
    <location>
        <begin position="7"/>
        <end position="137"/>
    </location>
</feature>
<dbReference type="PANTHER" id="PTHR22916">
    <property type="entry name" value="GLYCOSYLTRANSFERASE"/>
    <property type="match status" value="1"/>
</dbReference>
<accession>A0A895XGT2</accession>
<reference evidence="5" key="1">
    <citation type="submission" date="2021-02" db="EMBL/GenBank/DDBJ databases">
        <title>Natronoglycomyces albus gen. nov., sp. nov, a haloalkaliphilic actinobacterium from a soda solonchak soil.</title>
        <authorList>
            <person name="Sorokin D.Y."/>
            <person name="Khijniak T.V."/>
            <person name="Zakharycheva A.P."/>
            <person name="Boueva O.V."/>
            <person name="Ariskina E.V."/>
            <person name="Hahnke R.L."/>
            <person name="Bunk B."/>
            <person name="Sproer C."/>
            <person name="Schumann P."/>
            <person name="Evtushenko L.I."/>
            <person name="Kublanov I.V."/>
        </authorList>
    </citation>
    <scope>NUCLEOTIDE SEQUENCE</scope>
    <source>
        <strain evidence="5">DSM 106290</strain>
    </source>
</reference>
<evidence type="ECO:0000259" key="2">
    <source>
        <dbReference type="Pfam" id="PF00535"/>
    </source>
</evidence>
<name>A0A895XGT2_9ACTN</name>
<dbReference type="KEGG" id="nav:JQS30_15080"/>
<dbReference type="InterPro" id="IPR001173">
    <property type="entry name" value="Glyco_trans_2-like"/>
</dbReference>
<sequence>MSCPDVSVIVGVYNTEAHIAQCVQSVLDQTLHKSKRELIVVDDGSTDNTGEELKELANRHSEITVLHQPNSGGPASPRNAGLDVASGRYVFFLDADDWLAPEALERMVAMADTNRTDVVVGKYVSVDGRKVPASMFTHDQPRTDIFNSRAYWTLNPLKLFRRSLIDDAKLRFPTELPVGQDQPFTAQAYFRARSISILASYDCYHYRLRSDGGNNTERVDSARLWLRIFAHMLPLVAENVPAGPRRDLLLRRHFQTEQRDFLRHLSKVDASVQKELYAEFTQFVKQWCSPEVSTPLPAIDRLQLELARRDELTAALAVAAAEAAPEPTSLVIEGKRAFARYPGFRSSDLAVDDEYFDVSAEVKPQHDLTHFEHRQWHYQLAGTVDLPPATVNNVTSDRRQVHSKDITIVLHKRGTDEEQRFAATIDTAEGAPTISYEASCDIHKLLAQGNNVCGVWDFYIEVKLDDFRCRRRIGIPTGRPTIPKQRQPANAPAAQSRSLPTVSHYVTPFSNLSIRISETSYIGNFHRWPLRVKSLVKGMRRYIAPWVHRQRG</sequence>
<dbReference type="Pfam" id="PF00535">
    <property type="entry name" value="Glycos_transf_2"/>
    <property type="match status" value="1"/>
</dbReference>
<dbReference type="InterPro" id="IPR029044">
    <property type="entry name" value="Nucleotide-diphossugar_trans"/>
</dbReference>
<dbReference type="Gene3D" id="3.90.550.10">
    <property type="entry name" value="Spore Coat Polysaccharide Biosynthesis Protein SpsA, Chain A"/>
    <property type="match status" value="1"/>
</dbReference>
<dbReference type="Pfam" id="PF18674">
    <property type="entry name" value="TarS_C1"/>
    <property type="match status" value="1"/>
</dbReference>
<dbReference type="Proteomes" id="UP000662939">
    <property type="component" value="Chromosome"/>
</dbReference>
<dbReference type="Pfam" id="PF22181">
    <property type="entry name" value="TarS_linker"/>
    <property type="match status" value="1"/>
</dbReference>
<gene>
    <name evidence="5" type="ORF">JQS30_15080</name>
</gene>
<keyword evidence="6" id="KW-1185">Reference proteome</keyword>
<dbReference type="RefSeq" id="WP_213171062.1">
    <property type="nucleotide sequence ID" value="NZ_CP070496.1"/>
</dbReference>
<dbReference type="GO" id="GO:0016758">
    <property type="term" value="F:hexosyltransferase activity"/>
    <property type="evidence" value="ECO:0007669"/>
    <property type="project" value="UniProtKB-ARBA"/>
</dbReference>
<feature type="region of interest" description="Disordered" evidence="1">
    <location>
        <begin position="478"/>
        <end position="497"/>
    </location>
</feature>
<evidence type="ECO:0000259" key="4">
    <source>
        <dbReference type="Pfam" id="PF22181"/>
    </source>
</evidence>
<dbReference type="CDD" id="cd00761">
    <property type="entry name" value="Glyco_tranf_GTA_type"/>
    <property type="match status" value="1"/>
</dbReference>
<feature type="domain" description="TarS C-terminal" evidence="3">
    <location>
        <begin position="400"/>
        <end position="516"/>
    </location>
</feature>
<evidence type="ECO:0000313" key="5">
    <source>
        <dbReference type="EMBL" id="QSB05061.1"/>
    </source>
</evidence>
<dbReference type="InterPro" id="IPR054028">
    <property type="entry name" value="TarS/TarP_linker"/>
</dbReference>
<evidence type="ECO:0000259" key="3">
    <source>
        <dbReference type="Pfam" id="PF18674"/>
    </source>
</evidence>
<organism evidence="5 6">
    <name type="scientific">Natronoglycomyces albus</name>
    <dbReference type="NCBI Taxonomy" id="2811108"/>
    <lineage>
        <taxon>Bacteria</taxon>
        <taxon>Bacillati</taxon>
        <taxon>Actinomycetota</taxon>
        <taxon>Actinomycetes</taxon>
        <taxon>Glycomycetales</taxon>
        <taxon>Glycomycetaceae</taxon>
        <taxon>Natronoglycomyces</taxon>
    </lineage>
</organism>
<dbReference type="PANTHER" id="PTHR22916:SF3">
    <property type="entry name" value="UDP-GLCNAC:BETAGAL BETA-1,3-N-ACETYLGLUCOSAMINYLTRANSFERASE-LIKE PROTEIN 1"/>
    <property type="match status" value="1"/>
</dbReference>
<evidence type="ECO:0000256" key="1">
    <source>
        <dbReference type="SAM" id="MobiDB-lite"/>
    </source>
</evidence>
<dbReference type="AlphaFoldDB" id="A0A895XGT2"/>
<evidence type="ECO:0000313" key="6">
    <source>
        <dbReference type="Proteomes" id="UP000662939"/>
    </source>
</evidence>
<proteinExistence type="predicted"/>
<dbReference type="SUPFAM" id="SSF53448">
    <property type="entry name" value="Nucleotide-diphospho-sugar transferases"/>
    <property type="match status" value="1"/>
</dbReference>
<feature type="domain" description="TarS/TarP linker" evidence="4">
    <location>
        <begin position="230"/>
        <end position="319"/>
    </location>
</feature>
<dbReference type="InterPro" id="IPR041038">
    <property type="entry name" value="TarS_C1"/>
</dbReference>
<dbReference type="EMBL" id="CP070496">
    <property type="protein sequence ID" value="QSB05061.1"/>
    <property type="molecule type" value="Genomic_DNA"/>
</dbReference>
<protein>
    <submittedName>
        <fullName evidence="5">Glycosyltransferase</fullName>
    </submittedName>
</protein>